<organism evidence="3 4">
    <name type="scientific">Chitinibacter fontanus</name>
    <dbReference type="NCBI Taxonomy" id="1737446"/>
    <lineage>
        <taxon>Bacteria</taxon>
        <taxon>Pseudomonadati</taxon>
        <taxon>Pseudomonadota</taxon>
        <taxon>Betaproteobacteria</taxon>
        <taxon>Neisseriales</taxon>
        <taxon>Chitinibacteraceae</taxon>
        <taxon>Chitinibacter</taxon>
    </lineage>
</organism>
<keyword evidence="1" id="KW-0812">Transmembrane</keyword>
<dbReference type="Proteomes" id="UP000510822">
    <property type="component" value="Chromosome"/>
</dbReference>
<keyword evidence="4" id="KW-1185">Reference proteome</keyword>
<name>A0A7D5ZD07_9NEIS</name>
<evidence type="ECO:0000256" key="1">
    <source>
        <dbReference type="SAM" id="Phobius"/>
    </source>
</evidence>
<dbReference type="Pfam" id="PF20385">
    <property type="entry name" value="DUF6680"/>
    <property type="match status" value="1"/>
</dbReference>
<feature type="domain" description="DUF6680" evidence="2">
    <location>
        <begin position="4"/>
        <end position="169"/>
    </location>
</feature>
<proteinExistence type="predicted"/>
<sequence>MTEMTVSDWIMIAAVLLGPIIAVRLTRYLDDQKERRSGKANIFKTLMATRARNVSWAHVEALNRIDLEFSKRNNKEREVLDAWKMYLDFLSNSQLKDEAWATKRVELLIELLHKMARVLKYDFDKTHIKNSCYFPEVHGEIEKEQFALRKNMLEVLNGVRPLPISITNVGQN</sequence>
<protein>
    <recommendedName>
        <fullName evidence="2">DUF6680 domain-containing protein</fullName>
    </recommendedName>
</protein>
<keyword evidence="1" id="KW-1133">Transmembrane helix</keyword>
<evidence type="ECO:0000313" key="4">
    <source>
        <dbReference type="Proteomes" id="UP000510822"/>
    </source>
</evidence>
<keyword evidence="1" id="KW-0472">Membrane</keyword>
<reference evidence="3 4" key="1">
    <citation type="journal article" date="2016" name="Int. J. Syst. Evol. Microbiol.">
        <title>Chitinibacter fontanus sp. nov., isolated from a spring.</title>
        <authorList>
            <person name="Sheu S.Y."/>
            <person name="Li Y.S."/>
            <person name="Young C.C."/>
            <person name="Chen W.M."/>
        </authorList>
    </citation>
    <scope>NUCLEOTIDE SEQUENCE [LARGE SCALE GENOMIC DNA]</scope>
    <source>
        <strain evidence="3 4">STM-7</strain>
    </source>
</reference>
<gene>
    <name evidence="3" type="ORF">HZU75_01135</name>
</gene>
<evidence type="ECO:0000313" key="3">
    <source>
        <dbReference type="EMBL" id="QLI80248.1"/>
    </source>
</evidence>
<accession>A0A7D5ZD07</accession>
<feature type="transmembrane region" description="Helical" evidence="1">
    <location>
        <begin position="6"/>
        <end position="26"/>
    </location>
</feature>
<dbReference type="KEGG" id="cfon:HZU75_01135"/>
<dbReference type="EMBL" id="CP058952">
    <property type="protein sequence ID" value="QLI80248.1"/>
    <property type="molecule type" value="Genomic_DNA"/>
</dbReference>
<dbReference type="RefSeq" id="WP_180307392.1">
    <property type="nucleotide sequence ID" value="NZ_CP058952.1"/>
</dbReference>
<dbReference type="AlphaFoldDB" id="A0A7D5ZD07"/>
<dbReference type="InterPro" id="IPR046502">
    <property type="entry name" value="DUF6680"/>
</dbReference>
<evidence type="ECO:0000259" key="2">
    <source>
        <dbReference type="Pfam" id="PF20385"/>
    </source>
</evidence>